<dbReference type="SUPFAM" id="SSF51283">
    <property type="entry name" value="dUTPase-like"/>
    <property type="match status" value="1"/>
</dbReference>
<keyword evidence="1" id="KW-0378">Hydrolase</keyword>
<reference evidence="3 4" key="1">
    <citation type="submission" date="2018-12" db="EMBL/GenBank/DDBJ databases">
        <authorList>
            <person name="Kartti S."/>
            <person name="Manni A."/>
            <person name="Chemao El Fihri M.W."/>
            <person name="Laamarti M."/>
            <person name="Temsamani L."/>
            <person name="El Jamali J.E."/>
            <person name="Ouadghiri M."/>
            <person name="Ibrahimi A."/>
            <person name="Filati-Maltouf A."/>
        </authorList>
    </citation>
    <scope>NUCLEOTIDE SEQUENCE [LARGE SCALE GENOMIC DNA]</scope>
    <source>
        <strain evidence="3 4">MDMC339</strain>
    </source>
</reference>
<evidence type="ECO:0000313" key="4">
    <source>
        <dbReference type="Proteomes" id="UP000271705"/>
    </source>
</evidence>
<dbReference type="Pfam" id="PF22769">
    <property type="entry name" value="DCD"/>
    <property type="match status" value="1"/>
</dbReference>
<organism evidence="3 4">
    <name type="scientific">Stenotrophomonas maltophilia</name>
    <name type="common">Pseudomonas maltophilia</name>
    <name type="synonym">Xanthomonas maltophilia</name>
    <dbReference type="NCBI Taxonomy" id="40324"/>
    <lineage>
        <taxon>Bacteria</taxon>
        <taxon>Pseudomonadati</taxon>
        <taxon>Pseudomonadota</taxon>
        <taxon>Gammaproteobacteria</taxon>
        <taxon>Lysobacterales</taxon>
        <taxon>Lysobacteraceae</taxon>
        <taxon>Stenotrophomonas</taxon>
        <taxon>Stenotrophomonas maltophilia group</taxon>
    </lineage>
</organism>
<gene>
    <name evidence="3" type="ORF">EKL94_03080</name>
</gene>
<accession>A0A3S0QU09</accession>
<dbReference type="PANTHER" id="PTHR42680:SF1">
    <property type="entry name" value="DEOXYURIDINE 5'-TRIPHOSPHATE NUCLEOTIDOHYDROLASE"/>
    <property type="match status" value="1"/>
</dbReference>
<protein>
    <submittedName>
        <fullName evidence="3">Deoxycytidine deaminase</fullName>
    </submittedName>
</protein>
<dbReference type="CDD" id="cd07557">
    <property type="entry name" value="trimeric_dUTPase"/>
    <property type="match status" value="1"/>
</dbReference>
<name>A0A3S0QU09_STEMA</name>
<dbReference type="AlphaFoldDB" id="A0A3S0QU09"/>
<evidence type="ECO:0000256" key="2">
    <source>
        <dbReference type="ARBA" id="ARBA00023080"/>
    </source>
</evidence>
<evidence type="ECO:0000256" key="1">
    <source>
        <dbReference type="ARBA" id="ARBA00022801"/>
    </source>
</evidence>
<dbReference type="InterPro" id="IPR033704">
    <property type="entry name" value="dUTPase_trimeric"/>
</dbReference>
<sequence length="176" mass="18912">MIIPPRAIFTGDPSSWPVTGLSDREALDPEGVGIDLRLDKVHVIADGGELLVETRRTSTSHSVDTDDAGCYVFSPGNWYLVTTAESMNLPMNLAAAVFPRSTLFRSGVALHSSVVPPGYCGTLTFGLSVGGGTDFVIQRFARFCHLVVATVADGATPYRGQWQGGRVSQPFPERQK</sequence>
<proteinExistence type="predicted"/>
<dbReference type="GO" id="GO:0008829">
    <property type="term" value="F:dCTP deaminase activity"/>
    <property type="evidence" value="ECO:0007669"/>
    <property type="project" value="InterPro"/>
</dbReference>
<dbReference type="Proteomes" id="UP000271705">
    <property type="component" value="Unassembled WGS sequence"/>
</dbReference>
<dbReference type="InterPro" id="IPR011962">
    <property type="entry name" value="dCTP_deaminase"/>
</dbReference>
<dbReference type="EMBL" id="RXLZ01000005">
    <property type="protein sequence ID" value="RTQ91597.1"/>
    <property type="molecule type" value="Genomic_DNA"/>
</dbReference>
<dbReference type="GO" id="GO:0006229">
    <property type="term" value="P:dUTP biosynthetic process"/>
    <property type="evidence" value="ECO:0007669"/>
    <property type="project" value="InterPro"/>
</dbReference>
<keyword evidence="2" id="KW-0546">Nucleotide metabolism</keyword>
<dbReference type="PANTHER" id="PTHR42680">
    <property type="entry name" value="DCTP DEAMINASE"/>
    <property type="match status" value="1"/>
</dbReference>
<dbReference type="Gene3D" id="2.70.40.10">
    <property type="match status" value="1"/>
</dbReference>
<comment type="caution">
    <text evidence="3">The sequence shown here is derived from an EMBL/GenBank/DDBJ whole genome shotgun (WGS) entry which is preliminary data.</text>
</comment>
<dbReference type="InterPro" id="IPR036157">
    <property type="entry name" value="dUTPase-like_sf"/>
</dbReference>
<evidence type="ECO:0000313" key="3">
    <source>
        <dbReference type="EMBL" id="RTQ91597.1"/>
    </source>
</evidence>